<protein>
    <submittedName>
        <fullName evidence="1">Integrase</fullName>
    </submittedName>
</protein>
<dbReference type="AlphaFoldDB" id="A0A345DR44"/>
<reference evidence="2" key="1">
    <citation type="submission" date="2018-07" db="EMBL/GenBank/DDBJ databases">
        <title>Complete Genome Sequence of Spiroplasma phoeniceum.</title>
        <authorList>
            <person name="Davis R.E."/>
            <person name="Shao J.Y."/>
            <person name="Zhao Y."/>
            <person name="Silver A."/>
            <person name="Stump z."/>
            <person name="Gasparich G."/>
        </authorList>
    </citation>
    <scope>NUCLEOTIDE SEQUENCE [LARGE SCALE GENOMIC DNA]</scope>
    <source>
        <strain evidence="2">P40</strain>
    </source>
</reference>
<sequence>MKTFFRWLKKDERWLKIKNKIKEIKKQHPRYEVKEIGLLQMDAKYFAPSEFSVDKSIMFMILLMKKQD</sequence>
<dbReference type="RefSeq" id="WP_222611542.1">
    <property type="nucleotide sequence ID" value="NZ_CP031088.1"/>
</dbReference>
<keyword evidence="2" id="KW-1185">Reference proteome</keyword>
<dbReference type="Proteomes" id="UP000253689">
    <property type="component" value="Chromosome"/>
</dbReference>
<evidence type="ECO:0000313" key="2">
    <source>
        <dbReference type="Proteomes" id="UP000253689"/>
    </source>
</evidence>
<evidence type="ECO:0000313" key="1">
    <source>
        <dbReference type="EMBL" id="AXF96685.1"/>
    </source>
</evidence>
<gene>
    <name evidence="1" type="ORF">SDAV_001732</name>
</gene>
<accession>A0A345DR44</accession>
<dbReference type="EMBL" id="CP031088">
    <property type="protein sequence ID" value="AXF96685.1"/>
    <property type="molecule type" value="Genomic_DNA"/>
</dbReference>
<proteinExistence type="predicted"/>
<dbReference type="KEGG" id="sphh:SDAV_001732"/>
<organism evidence="1 2">
    <name type="scientific">Spiroplasma phoeniceum P40</name>
    <dbReference type="NCBI Taxonomy" id="1276259"/>
    <lineage>
        <taxon>Bacteria</taxon>
        <taxon>Bacillati</taxon>
        <taxon>Mycoplasmatota</taxon>
        <taxon>Mollicutes</taxon>
        <taxon>Entomoplasmatales</taxon>
        <taxon>Spiroplasmataceae</taxon>
        <taxon>Spiroplasma</taxon>
    </lineage>
</organism>
<name>A0A345DR44_9MOLU</name>